<dbReference type="EMBL" id="KX160206">
    <property type="protein sequence ID" value="ANT43394.1"/>
    <property type="molecule type" value="Genomic_DNA"/>
</dbReference>
<evidence type="ECO:0000313" key="1">
    <source>
        <dbReference type="EMBL" id="ANT43394.1"/>
    </source>
</evidence>
<reference evidence="1 2" key="1">
    <citation type="journal article" date="2017" name="BMC Genomics">
        <title>Genetic and functional characterisation of the lactococcal P335 phage-host interactions.</title>
        <authorList>
            <person name="Mahony J."/>
            <person name="Oliveira J."/>
            <person name="Collins B."/>
            <person name="Hanemaaijer L."/>
            <person name="Lugli G.A."/>
            <person name="Neve H."/>
            <person name="Ventura M."/>
            <person name="Kouwen T.R."/>
            <person name="Cambillau C."/>
            <person name="van Sinderen D."/>
        </authorList>
    </citation>
    <scope>NUCLEOTIDE SEQUENCE [LARGE SCALE GENOMIC DNA]</scope>
</reference>
<gene>
    <name evidence="1" type="ORF">DS50902_04</name>
</gene>
<dbReference type="Proteomes" id="UP000225598">
    <property type="component" value="Segment"/>
</dbReference>
<keyword evidence="2" id="KW-1185">Reference proteome</keyword>
<evidence type="ECO:0000313" key="2">
    <source>
        <dbReference type="Proteomes" id="UP000225598"/>
    </source>
</evidence>
<protein>
    <submittedName>
        <fullName evidence="1">Uncharacterized protein</fullName>
    </submittedName>
</protein>
<proteinExistence type="predicted"/>
<organism evidence="1 2">
    <name type="scientific">Lactococcus phage 50902</name>
    <dbReference type="NCBI Taxonomy" id="1868848"/>
    <lineage>
        <taxon>Viruses</taxon>
        <taxon>Duplodnaviria</taxon>
        <taxon>Heunggongvirae</taxon>
        <taxon>Uroviricota</taxon>
        <taxon>Caudoviricetes</taxon>
        <taxon>Vedamuthuvirus</taxon>
        <taxon>Vedamuthuvirus vv50902</taxon>
    </lineage>
</organism>
<name>A0A1P8BKK4_9CAUD</name>
<sequence length="64" mass="7263">MKTNTLFEQKLTEILARTLSGEVTPVEYALSNEPSETKGKVNQFVTFKYEVDEPSEKDGPQLKK</sequence>
<accession>A0A1P8BKK4</accession>